<name>A0ACB8UVW6_9EURO</name>
<organism evidence="1">
    <name type="scientific">Ophidiomyces ophidiicola</name>
    <dbReference type="NCBI Taxonomy" id="1387563"/>
    <lineage>
        <taxon>Eukaryota</taxon>
        <taxon>Fungi</taxon>
        <taxon>Dikarya</taxon>
        <taxon>Ascomycota</taxon>
        <taxon>Pezizomycotina</taxon>
        <taxon>Eurotiomycetes</taxon>
        <taxon>Eurotiomycetidae</taxon>
        <taxon>Onygenales</taxon>
        <taxon>Onygenaceae</taxon>
        <taxon>Ophidiomyces</taxon>
    </lineage>
</organism>
<comment type="caution">
    <text evidence="1">The sequence shown here is derived from an EMBL/GenBank/DDBJ whole genome shotgun (WGS) entry which is preliminary data.</text>
</comment>
<proteinExistence type="predicted"/>
<accession>A0ACB8UVW6</accession>
<sequence length="184" mass="19667">MHSKTLVATVAALAGFLPTAIAGSAKIDNQCSDDVYLWSIADSAHVEMKKLGSGESYSEKYRENGNGGGISMKLSLDESQKEVSQFEYTLSKPKVFYDLSNIDGYPFKDGGVSIIPSNSECPKVICSAGDGKCAEAYNKPDDDHATKGCPDSTDLHVILCGGKKGAKLKVKKPVARHPHARPSE</sequence>
<reference evidence="1" key="1">
    <citation type="journal article" date="2022" name="bioRxiv">
        <title>Population genetic analysis of Ophidiomyces ophidiicola, the causative agent of snake fungal disease, indicates recent introductions to the USA.</title>
        <authorList>
            <person name="Ladner J.T."/>
            <person name="Palmer J.M."/>
            <person name="Ettinger C.L."/>
            <person name="Stajich J.E."/>
            <person name="Farrell T.M."/>
            <person name="Glorioso B.M."/>
            <person name="Lawson B."/>
            <person name="Price S.J."/>
            <person name="Stengle A.G."/>
            <person name="Grear D.A."/>
            <person name="Lorch J.M."/>
        </authorList>
    </citation>
    <scope>NUCLEOTIDE SEQUENCE</scope>
    <source>
        <strain evidence="1">NWHC 24266-5</strain>
    </source>
</reference>
<evidence type="ECO:0000313" key="1">
    <source>
        <dbReference type="EMBL" id="KAI2386306.1"/>
    </source>
</evidence>
<dbReference type="EMBL" id="JALBCA010000049">
    <property type="protein sequence ID" value="KAI2386306.1"/>
    <property type="molecule type" value="Genomic_DNA"/>
</dbReference>
<protein>
    <submittedName>
        <fullName evidence="1">Uncharacterized protein</fullName>
    </submittedName>
</protein>
<gene>
    <name evidence="1" type="ORF">LOY88_003628</name>
</gene>